<protein>
    <submittedName>
        <fullName evidence="2">Uncharacterized protein</fullName>
    </submittedName>
</protein>
<organism evidence="2 3">
    <name type="scientific">Virgisporangium ochraceum</name>
    <dbReference type="NCBI Taxonomy" id="65505"/>
    <lineage>
        <taxon>Bacteria</taxon>
        <taxon>Bacillati</taxon>
        <taxon>Actinomycetota</taxon>
        <taxon>Actinomycetes</taxon>
        <taxon>Micromonosporales</taxon>
        <taxon>Micromonosporaceae</taxon>
        <taxon>Virgisporangium</taxon>
    </lineage>
</organism>
<accession>A0A8J3ZM17</accession>
<evidence type="ECO:0000256" key="1">
    <source>
        <dbReference type="SAM" id="MobiDB-lite"/>
    </source>
</evidence>
<gene>
    <name evidence="2" type="ORF">Voc01_011430</name>
</gene>
<feature type="region of interest" description="Disordered" evidence="1">
    <location>
        <begin position="1"/>
        <end position="34"/>
    </location>
</feature>
<name>A0A8J3ZM17_9ACTN</name>
<reference evidence="2" key="1">
    <citation type="submission" date="2021-01" db="EMBL/GenBank/DDBJ databases">
        <title>Whole genome shotgun sequence of Virgisporangium ochraceum NBRC 16418.</title>
        <authorList>
            <person name="Komaki H."/>
            <person name="Tamura T."/>
        </authorList>
    </citation>
    <scope>NUCLEOTIDE SEQUENCE</scope>
    <source>
        <strain evidence="2">NBRC 16418</strain>
    </source>
</reference>
<dbReference type="Proteomes" id="UP000635606">
    <property type="component" value="Unassembled WGS sequence"/>
</dbReference>
<proteinExistence type="predicted"/>
<dbReference type="RefSeq" id="WP_203926210.1">
    <property type="nucleotide sequence ID" value="NZ_BOPH01000017.1"/>
</dbReference>
<evidence type="ECO:0000313" key="3">
    <source>
        <dbReference type="Proteomes" id="UP000635606"/>
    </source>
</evidence>
<dbReference type="EMBL" id="BOPH01000017">
    <property type="protein sequence ID" value="GIJ66226.1"/>
    <property type="molecule type" value="Genomic_DNA"/>
</dbReference>
<keyword evidence="3" id="KW-1185">Reference proteome</keyword>
<comment type="caution">
    <text evidence="2">The sequence shown here is derived from an EMBL/GenBank/DDBJ whole genome shotgun (WGS) entry which is preliminary data.</text>
</comment>
<sequence>MTGAVPDDGRDITYGSDELVTEHDGDYDHLPPHQREELEWIDRRLAERERTRGARRDQPGGR</sequence>
<dbReference type="AlphaFoldDB" id="A0A8J3ZM17"/>
<feature type="compositionally biased region" description="Basic and acidic residues" evidence="1">
    <location>
        <begin position="20"/>
        <end position="34"/>
    </location>
</feature>
<evidence type="ECO:0000313" key="2">
    <source>
        <dbReference type="EMBL" id="GIJ66226.1"/>
    </source>
</evidence>